<evidence type="ECO:0000256" key="4">
    <source>
        <dbReference type="ARBA" id="ARBA00022989"/>
    </source>
</evidence>
<dbReference type="Pfam" id="PF12704">
    <property type="entry name" value="MacB_PCD"/>
    <property type="match status" value="1"/>
</dbReference>
<dbReference type="GO" id="GO:0005886">
    <property type="term" value="C:plasma membrane"/>
    <property type="evidence" value="ECO:0007669"/>
    <property type="project" value="UniProtKB-SubCell"/>
</dbReference>
<dbReference type="InterPro" id="IPR003838">
    <property type="entry name" value="ABC3_permease_C"/>
</dbReference>
<evidence type="ECO:0000256" key="2">
    <source>
        <dbReference type="ARBA" id="ARBA00022475"/>
    </source>
</evidence>
<dbReference type="Proteomes" id="UP000031774">
    <property type="component" value="Chromosome"/>
</dbReference>
<feature type="domain" description="MacB-like periplasmic core" evidence="10">
    <location>
        <begin position="49"/>
        <end position="270"/>
    </location>
</feature>
<protein>
    <submittedName>
        <fullName evidence="11">ABC transporter</fullName>
    </submittedName>
</protein>
<sequence>MTRPDGPPRTNGFRTSRSRARVVEPTSFPLRDLLAEAFAGILQRPGRATLTALGTVLGVGTFVAVLGLTATASSQIDARFNVLTATEVTVEDVARTKDPFAAPGFPEDAGPRVERLRGVRHAGVFWPVRPPTGAPTVRSSPVSDAAGTGGANIEVTAVSPGALQAVMPRLAEGRLYDAYHAKARQPVAVIGSGIAARLGISTLETSPTLFIGDQPFTVAGVIDDVRRRPEMLMSVLVPDTVARGLWGEPTQDSRMIVATDLGAAPQIAAEIPVALRPDHPDYLQAAAPPDPRTLRSSVTSDLDQLFLLLAAICLFIGAVGIANTTLVSVLERTGEIGLRRALGARGRHVTAQFLTESGFLGALGGLVGTSIGSVTVVLVAWLRDWTPVLHTGTVVAAPLIGLVTGVVAGIYPAWRAARIQPVEALRR</sequence>
<evidence type="ECO:0000256" key="6">
    <source>
        <dbReference type="ARBA" id="ARBA00038076"/>
    </source>
</evidence>
<evidence type="ECO:0000256" key="3">
    <source>
        <dbReference type="ARBA" id="ARBA00022692"/>
    </source>
</evidence>
<evidence type="ECO:0000259" key="10">
    <source>
        <dbReference type="Pfam" id="PF12704"/>
    </source>
</evidence>
<evidence type="ECO:0000256" key="1">
    <source>
        <dbReference type="ARBA" id="ARBA00004651"/>
    </source>
</evidence>
<keyword evidence="4 8" id="KW-1133">Transmembrane helix</keyword>
<dbReference type="PANTHER" id="PTHR30572:SF4">
    <property type="entry name" value="ABC TRANSPORTER PERMEASE YTRF"/>
    <property type="match status" value="1"/>
</dbReference>
<evidence type="ECO:0000256" key="8">
    <source>
        <dbReference type="SAM" id="Phobius"/>
    </source>
</evidence>
<feature type="transmembrane region" description="Helical" evidence="8">
    <location>
        <begin position="305"/>
        <end position="330"/>
    </location>
</feature>
<dbReference type="KEGG" id="svt:SVTN_18355"/>
<dbReference type="STRING" id="362257.SVTN_18355"/>
<evidence type="ECO:0000256" key="5">
    <source>
        <dbReference type="ARBA" id="ARBA00023136"/>
    </source>
</evidence>
<dbReference type="GO" id="GO:0022857">
    <property type="term" value="F:transmembrane transporter activity"/>
    <property type="evidence" value="ECO:0007669"/>
    <property type="project" value="TreeGrafter"/>
</dbReference>
<evidence type="ECO:0000259" key="9">
    <source>
        <dbReference type="Pfam" id="PF02687"/>
    </source>
</evidence>
<feature type="transmembrane region" description="Helical" evidence="8">
    <location>
        <begin position="388"/>
        <end position="411"/>
    </location>
</feature>
<dbReference type="PANTHER" id="PTHR30572">
    <property type="entry name" value="MEMBRANE COMPONENT OF TRANSPORTER-RELATED"/>
    <property type="match status" value="1"/>
</dbReference>
<comment type="subcellular location">
    <subcellularLocation>
        <location evidence="1">Cell membrane</location>
        <topology evidence="1">Multi-pass membrane protein</topology>
    </subcellularLocation>
</comment>
<keyword evidence="3 8" id="KW-0812">Transmembrane</keyword>
<proteinExistence type="inferred from homology"/>
<dbReference type="InterPro" id="IPR050250">
    <property type="entry name" value="Macrolide_Exporter_MacB"/>
</dbReference>
<dbReference type="RefSeq" id="WP_041130078.1">
    <property type="nucleotide sequence ID" value="NZ_CP010407.1"/>
</dbReference>
<feature type="region of interest" description="Disordered" evidence="7">
    <location>
        <begin position="1"/>
        <end position="20"/>
    </location>
</feature>
<evidence type="ECO:0000313" key="11">
    <source>
        <dbReference type="EMBL" id="AJF66061.1"/>
    </source>
</evidence>
<dbReference type="InterPro" id="IPR025857">
    <property type="entry name" value="MacB_PCD"/>
</dbReference>
<feature type="transmembrane region" description="Helical" evidence="8">
    <location>
        <begin position="359"/>
        <end position="382"/>
    </location>
</feature>
<name>A0A0B5I0B9_9ACTN</name>
<feature type="domain" description="ABC3 transporter permease C-terminal" evidence="9">
    <location>
        <begin position="308"/>
        <end position="421"/>
    </location>
</feature>
<accession>A0A0B5I0B9</accession>
<dbReference type="Pfam" id="PF02687">
    <property type="entry name" value="FtsX"/>
    <property type="match status" value="1"/>
</dbReference>
<dbReference type="HOGENOM" id="CLU_000604_8_0_11"/>
<evidence type="ECO:0000256" key="7">
    <source>
        <dbReference type="SAM" id="MobiDB-lite"/>
    </source>
</evidence>
<comment type="similarity">
    <text evidence="6">Belongs to the ABC-4 integral membrane protein family.</text>
</comment>
<dbReference type="AlphaFoldDB" id="A0A0B5I0B9"/>
<dbReference type="EMBL" id="CP010407">
    <property type="protein sequence ID" value="AJF66061.1"/>
    <property type="molecule type" value="Genomic_DNA"/>
</dbReference>
<evidence type="ECO:0000313" key="12">
    <source>
        <dbReference type="Proteomes" id="UP000031774"/>
    </source>
</evidence>
<keyword evidence="12" id="KW-1185">Reference proteome</keyword>
<keyword evidence="2" id="KW-1003">Cell membrane</keyword>
<keyword evidence="5 8" id="KW-0472">Membrane</keyword>
<organism evidence="11 12">
    <name type="scientific">Streptomyces vietnamensis</name>
    <dbReference type="NCBI Taxonomy" id="362257"/>
    <lineage>
        <taxon>Bacteria</taxon>
        <taxon>Bacillati</taxon>
        <taxon>Actinomycetota</taxon>
        <taxon>Actinomycetes</taxon>
        <taxon>Kitasatosporales</taxon>
        <taxon>Streptomycetaceae</taxon>
        <taxon>Streptomyces</taxon>
    </lineage>
</organism>
<gene>
    <name evidence="11" type="ORF">SVTN_18355</name>
</gene>
<reference evidence="11 12" key="1">
    <citation type="submission" date="2014-12" db="EMBL/GenBank/DDBJ databases">
        <title>Complete genome sequence of Streptomyces vietnamensis strain GIMV4.0001, a genetic manipulable producer of the benzoisochromanequinone antibiotic granaticin.</title>
        <authorList>
            <person name="Deng M.R."/>
            <person name="Guo J."/>
            <person name="Ma L.Y."/>
            <person name="Feng G.D."/>
            <person name="Mo C.Y."/>
            <person name="Zhu H.H."/>
        </authorList>
    </citation>
    <scope>NUCLEOTIDE SEQUENCE [LARGE SCALE GENOMIC DNA]</scope>
    <source>
        <strain evidence="12">GIMV4.0001</strain>
    </source>
</reference>